<comment type="caution">
    <text evidence="2">The sequence shown here is derived from an EMBL/GenBank/DDBJ whole genome shotgun (WGS) entry which is preliminary data.</text>
</comment>
<sequence>MAEFSNLLNACGRTNSASLGIAIAMGDRKIAYQKSQEVLKNYKKSLGKSLNWIQDNQKIQQMEFIQYFFGEDVIPENIVGTIASMLVFERIEGFDISKPVFGLAKREDEKVYKVSGRAHKKIVSKGVNLSQAIREACELSQLDVLGGGHPPAAGTKIPVDKVDVFLENCNITIRNQLKSK</sequence>
<dbReference type="PANTHER" id="PTHR30255:SF2">
    <property type="entry name" value="SINGLE-STRANDED-DNA-SPECIFIC EXONUCLEASE RECJ"/>
    <property type="match status" value="1"/>
</dbReference>
<dbReference type="EMBL" id="BART01032114">
    <property type="protein sequence ID" value="GAH07531.1"/>
    <property type="molecule type" value="Genomic_DNA"/>
</dbReference>
<protein>
    <recommendedName>
        <fullName evidence="1">DHHA1 domain-containing protein</fullName>
    </recommendedName>
</protein>
<dbReference type="GO" id="GO:0003676">
    <property type="term" value="F:nucleic acid binding"/>
    <property type="evidence" value="ECO:0007669"/>
    <property type="project" value="InterPro"/>
</dbReference>
<dbReference type="SUPFAM" id="SSF64182">
    <property type="entry name" value="DHH phosphoesterases"/>
    <property type="match status" value="1"/>
</dbReference>
<name>X1CGV3_9ZZZZ</name>
<feature type="domain" description="DHHA1" evidence="1">
    <location>
        <begin position="95"/>
        <end position="169"/>
    </location>
</feature>
<evidence type="ECO:0000259" key="1">
    <source>
        <dbReference type="Pfam" id="PF02272"/>
    </source>
</evidence>
<organism evidence="2">
    <name type="scientific">marine sediment metagenome</name>
    <dbReference type="NCBI Taxonomy" id="412755"/>
    <lineage>
        <taxon>unclassified sequences</taxon>
        <taxon>metagenomes</taxon>
        <taxon>ecological metagenomes</taxon>
    </lineage>
</organism>
<dbReference type="InterPro" id="IPR038763">
    <property type="entry name" value="DHH_sf"/>
</dbReference>
<reference evidence="2" key="1">
    <citation type="journal article" date="2014" name="Front. Microbiol.">
        <title>High frequency of phylogenetically diverse reductive dehalogenase-homologous genes in deep subseafloor sedimentary metagenomes.</title>
        <authorList>
            <person name="Kawai M."/>
            <person name="Futagami T."/>
            <person name="Toyoda A."/>
            <person name="Takaki Y."/>
            <person name="Nishi S."/>
            <person name="Hori S."/>
            <person name="Arai W."/>
            <person name="Tsubouchi T."/>
            <person name="Morono Y."/>
            <person name="Uchiyama I."/>
            <person name="Ito T."/>
            <person name="Fujiyama A."/>
            <person name="Inagaki F."/>
            <person name="Takami H."/>
        </authorList>
    </citation>
    <scope>NUCLEOTIDE SEQUENCE</scope>
    <source>
        <strain evidence="2">Expedition CK06-06</strain>
    </source>
</reference>
<proteinExistence type="predicted"/>
<gene>
    <name evidence="2" type="ORF">S01H4_55612</name>
</gene>
<dbReference type="AlphaFoldDB" id="X1CGV3"/>
<dbReference type="Pfam" id="PF02272">
    <property type="entry name" value="DHHA1"/>
    <property type="match status" value="1"/>
</dbReference>
<dbReference type="Gene3D" id="3.10.310.30">
    <property type="match status" value="1"/>
</dbReference>
<dbReference type="InterPro" id="IPR003156">
    <property type="entry name" value="DHHA1_dom"/>
</dbReference>
<dbReference type="PANTHER" id="PTHR30255">
    <property type="entry name" value="SINGLE-STRANDED-DNA-SPECIFIC EXONUCLEASE RECJ"/>
    <property type="match status" value="1"/>
</dbReference>
<dbReference type="InterPro" id="IPR051673">
    <property type="entry name" value="SSDNA_exonuclease_RecJ"/>
</dbReference>
<accession>X1CGV3</accession>
<evidence type="ECO:0000313" key="2">
    <source>
        <dbReference type="EMBL" id="GAH07531.1"/>
    </source>
</evidence>